<accession>A0A933GNA8</accession>
<name>A0A933GNA8_UNCTE</name>
<evidence type="ECO:0000313" key="3">
    <source>
        <dbReference type="Proteomes" id="UP000772181"/>
    </source>
</evidence>
<dbReference type="InterPro" id="IPR020945">
    <property type="entry name" value="DMSO/NO3_reduct_chaperone"/>
</dbReference>
<dbReference type="SUPFAM" id="SSF89155">
    <property type="entry name" value="TorD-like"/>
    <property type="match status" value="1"/>
</dbReference>
<dbReference type="EMBL" id="JACQWF010000344">
    <property type="protein sequence ID" value="MBI4596260.1"/>
    <property type="molecule type" value="Genomic_DNA"/>
</dbReference>
<dbReference type="AlphaFoldDB" id="A0A933GNA8"/>
<proteinExistence type="predicted"/>
<dbReference type="Pfam" id="PF02613">
    <property type="entry name" value="Nitrate_red_del"/>
    <property type="match status" value="1"/>
</dbReference>
<dbReference type="Proteomes" id="UP000772181">
    <property type="component" value="Unassembled WGS sequence"/>
</dbReference>
<dbReference type="Gene3D" id="1.10.3480.10">
    <property type="entry name" value="TorD-like"/>
    <property type="match status" value="1"/>
</dbReference>
<dbReference type="PANTHER" id="PTHR34227:SF1">
    <property type="entry name" value="DIMETHYL SULFOXIDE REDUCTASE CHAPERONE-RELATED"/>
    <property type="match status" value="1"/>
</dbReference>
<reference evidence="2" key="1">
    <citation type="submission" date="2020-07" db="EMBL/GenBank/DDBJ databases">
        <title>Huge and variable diversity of episymbiotic CPR bacteria and DPANN archaea in groundwater ecosystems.</title>
        <authorList>
            <person name="He C.Y."/>
            <person name="Keren R."/>
            <person name="Whittaker M."/>
            <person name="Farag I.F."/>
            <person name="Doudna J."/>
            <person name="Cate J.H.D."/>
            <person name="Banfield J.F."/>
        </authorList>
    </citation>
    <scope>NUCLEOTIDE SEQUENCE</scope>
    <source>
        <strain evidence="2">NC_groundwater_1482_Ag_S-0.65um_47_24</strain>
    </source>
</reference>
<evidence type="ECO:0000256" key="1">
    <source>
        <dbReference type="ARBA" id="ARBA00023186"/>
    </source>
</evidence>
<evidence type="ECO:0000313" key="2">
    <source>
        <dbReference type="EMBL" id="MBI4596260.1"/>
    </source>
</evidence>
<protein>
    <submittedName>
        <fullName evidence="2">Molecular chaperone TorD family protein</fullName>
    </submittedName>
</protein>
<organism evidence="2 3">
    <name type="scientific">Tectimicrobiota bacterium</name>
    <dbReference type="NCBI Taxonomy" id="2528274"/>
    <lineage>
        <taxon>Bacteria</taxon>
        <taxon>Pseudomonadati</taxon>
        <taxon>Nitrospinota/Tectimicrobiota group</taxon>
        <taxon>Candidatus Tectimicrobiota</taxon>
    </lineage>
</organism>
<keyword evidence="1" id="KW-0143">Chaperone</keyword>
<comment type="caution">
    <text evidence="2">The sequence shown here is derived from an EMBL/GenBank/DDBJ whole genome shotgun (WGS) entry which is preliminary data.</text>
</comment>
<gene>
    <name evidence="2" type="ORF">HY730_07800</name>
</gene>
<dbReference type="InterPro" id="IPR050289">
    <property type="entry name" value="TorD/DmsD_chaperones"/>
</dbReference>
<dbReference type="InterPro" id="IPR036411">
    <property type="entry name" value="TorD-like_sf"/>
</dbReference>
<dbReference type="PANTHER" id="PTHR34227">
    <property type="entry name" value="CHAPERONE PROTEIN YCDY"/>
    <property type="match status" value="1"/>
</dbReference>
<sequence length="241" mass="27677">MNEVQRAHVYGFLAHALAYPRREIFEILSHGNILEAFNGLEGKLVTQAHQIIELLRTLGYEKVCEEYARTFGHTISTECPPYETSYGEAHIFQQTQEMADIAGFYRAWGLDLSSDAHDRLDHISAECEFMSFLLLKLDYFLSKGEKEAEEICLDSSRKFFKEHLGKWAPLFSKLLMRKASGGLFHQVAEILREFIEKERQLFGVESLEYTEKDFPSVAFEDGACSQCEPSGHEGLKEELKY</sequence>